<evidence type="ECO:0000313" key="2">
    <source>
        <dbReference type="EMBL" id="AFM40474.1"/>
    </source>
</evidence>
<keyword evidence="3" id="KW-1185">Reference proteome</keyword>
<feature type="region of interest" description="Disordered" evidence="1">
    <location>
        <begin position="33"/>
        <end position="60"/>
    </location>
</feature>
<dbReference type="KEGG" id="dai:Desaci_1458"/>
<dbReference type="Proteomes" id="UP000002892">
    <property type="component" value="Chromosome"/>
</dbReference>
<name>I4D3V0_DESAJ</name>
<feature type="compositionally biased region" description="Polar residues" evidence="1">
    <location>
        <begin position="46"/>
        <end position="60"/>
    </location>
</feature>
<dbReference type="STRING" id="646529.Desaci_1458"/>
<dbReference type="EMBL" id="CP003639">
    <property type="protein sequence ID" value="AFM40474.1"/>
    <property type="molecule type" value="Genomic_DNA"/>
</dbReference>
<dbReference type="HOGENOM" id="CLU_1105736_0_0_9"/>
<dbReference type="AlphaFoldDB" id="I4D3V0"/>
<dbReference type="RefSeq" id="WP_014826481.1">
    <property type="nucleotide sequence ID" value="NC_018068.1"/>
</dbReference>
<accession>I4D3V0</accession>
<gene>
    <name evidence="2" type="ordered locus">Desaci_1458</name>
</gene>
<reference evidence="2 3" key="1">
    <citation type="journal article" date="2012" name="J. Bacteriol.">
        <title>Complete genome sequences of Desulfosporosinus orientis DSM765T, Desulfosporosinus youngiae DSM17734T, Desulfosporosinus meridiei DSM13257T, and Desulfosporosinus acidiphilus DSM22704T.</title>
        <authorList>
            <person name="Pester M."/>
            <person name="Brambilla E."/>
            <person name="Alazard D."/>
            <person name="Rattei T."/>
            <person name="Weinmaier T."/>
            <person name="Han J."/>
            <person name="Lucas S."/>
            <person name="Lapidus A."/>
            <person name="Cheng J.F."/>
            <person name="Goodwin L."/>
            <person name="Pitluck S."/>
            <person name="Peters L."/>
            <person name="Ovchinnikova G."/>
            <person name="Teshima H."/>
            <person name="Detter J.C."/>
            <person name="Han C.S."/>
            <person name="Tapia R."/>
            <person name="Land M.L."/>
            <person name="Hauser L."/>
            <person name="Kyrpides N.C."/>
            <person name="Ivanova N.N."/>
            <person name="Pagani I."/>
            <person name="Huntmann M."/>
            <person name="Wei C.L."/>
            <person name="Davenport K.W."/>
            <person name="Daligault H."/>
            <person name="Chain P.S."/>
            <person name="Chen A."/>
            <person name="Mavromatis K."/>
            <person name="Markowitz V."/>
            <person name="Szeto E."/>
            <person name="Mikhailova N."/>
            <person name="Pati A."/>
            <person name="Wagner M."/>
            <person name="Woyke T."/>
            <person name="Ollivier B."/>
            <person name="Klenk H.P."/>
            <person name="Spring S."/>
            <person name="Loy A."/>
        </authorList>
    </citation>
    <scope>NUCLEOTIDE SEQUENCE [LARGE SCALE GENOMIC DNA]</scope>
    <source>
        <strain evidence="3">DSM 22704 / JCM 16185 / SJ4</strain>
    </source>
</reference>
<proteinExistence type="predicted"/>
<dbReference type="OrthoDB" id="1796842at2"/>
<protein>
    <submittedName>
        <fullName evidence="2">Uncharacterized protein</fullName>
    </submittedName>
</protein>
<organism evidence="2 3">
    <name type="scientific">Desulfosporosinus acidiphilus (strain DSM 22704 / JCM 16185 / SJ4)</name>
    <dbReference type="NCBI Taxonomy" id="646529"/>
    <lineage>
        <taxon>Bacteria</taxon>
        <taxon>Bacillati</taxon>
        <taxon>Bacillota</taxon>
        <taxon>Clostridia</taxon>
        <taxon>Eubacteriales</taxon>
        <taxon>Desulfitobacteriaceae</taxon>
        <taxon>Desulfosporosinus</taxon>
    </lineage>
</organism>
<sequence>MSKKWLISGASVFMILLIALGWHYISTKKESKPVPVAKQETPKPQPTAQPSKQAPSGFTPKTFTQLHTMDQETIRDLIQQVRKLGDPQATPEACSLLTIGDTHYALTSFWDPNYYRDPSIWKATEQNNLWSPELKKDLSKPGAWMVALLTKDPKSPFPDVALRWAAPPDTMTPPAVSQTEPVAQACNAGWNEILKQKYAFFSFVKATADQTTLQLHFTVVKTDKPQNVRVTVPINGSLNNWSLGAITLQDE</sequence>
<evidence type="ECO:0000256" key="1">
    <source>
        <dbReference type="SAM" id="MobiDB-lite"/>
    </source>
</evidence>
<evidence type="ECO:0000313" key="3">
    <source>
        <dbReference type="Proteomes" id="UP000002892"/>
    </source>
</evidence>